<dbReference type="GO" id="GO:0044774">
    <property type="term" value="P:mitotic DNA integrity checkpoint signaling"/>
    <property type="evidence" value="ECO:0007669"/>
    <property type="project" value="TreeGrafter"/>
</dbReference>
<dbReference type="EMBL" id="JAANHZ010000890">
    <property type="protein sequence ID" value="KAG5305532.1"/>
    <property type="molecule type" value="Genomic_DNA"/>
</dbReference>
<dbReference type="Pfam" id="PF17906">
    <property type="entry name" value="HTH_48"/>
    <property type="match status" value="1"/>
</dbReference>
<reference evidence="2" key="1">
    <citation type="submission" date="2020-02" db="EMBL/GenBank/DDBJ databases">
        <title>Relaxed selection underlies rapid genomic changes in the transitions from sociality to social parasitism in ants.</title>
        <authorList>
            <person name="Bi X."/>
        </authorList>
    </citation>
    <scope>NUCLEOTIDE SEQUENCE</scope>
    <source>
        <strain evidence="2">BGI-DK2013a</strain>
        <tissue evidence="2">Whole body</tissue>
    </source>
</reference>
<gene>
    <name evidence="2" type="primary">Setmar_206</name>
    <name evidence="2" type="ORF">G6Z75_0014041</name>
</gene>
<evidence type="ECO:0000313" key="2">
    <source>
        <dbReference type="EMBL" id="KAG5305532.1"/>
    </source>
</evidence>
<keyword evidence="2" id="KW-0808">Transferase</keyword>
<dbReference type="GO" id="GO:0044547">
    <property type="term" value="F:DNA topoisomerase binding"/>
    <property type="evidence" value="ECO:0007669"/>
    <property type="project" value="TreeGrafter"/>
</dbReference>
<dbReference type="PANTHER" id="PTHR46060">
    <property type="entry name" value="MARINER MOS1 TRANSPOSASE-LIKE PROTEIN"/>
    <property type="match status" value="1"/>
</dbReference>
<dbReference type="InterPro" id="IPR041426">
    <property type="entry name" value="Mos1_HTH"/>
</dbReference>
<dbReference type="GO" id="GO:0032259">
    <property type="term" value="P:methylation"/>
    <property type="evidence" value="ECO:0007669"/>
    <property type="project" value="UniProtKB-KW"/>
</dbReference>
<dbReference type="InterPro" id="IPR052709">
    <property type="entry name" value="Transposase-MT_Hybrid"/>
</dbReference>
<organism evidence="2 3">
    <name type="scientific">Acromyrmex insinuator</name>
    <dbReference type="NCBI Taxonomy" id="230686"/>
    <lineage>
        <taxon>Eukaryota</taxon>
        <taxon>Metazoa</taxon>
        <taxon>Ecdysozoa</taxon>
        <taxon>Arthropoda</taxon>
        <taxon>Hexapoda</taxon>
        <taxon>Insecta</taxon>
        <taxon>Pterygota</taxon>
        <taxon>Neoptera</taxon>
        <taxon>Endopterygota</taxon>
        <taxon>Hymenoptera</taxon>
        <taxon>Apocrita</taxon>
        <taxon>Aculeata</taxon>
        <taxon>Formicoidea</taxon>
        <taxon>Formicidae</taxon>
        <taxon>Myrmicinae</taxon>
        <taxon>Acromyrmex</taxon>
    </lineage>
</organism>
<keyword evidence="2" id="KW-0489">Methyltransferase</keyword>
<dbReference type="GO" id="GO:0000793">
    <property type="term" value="C:condensed chromosome"/>
    <property type="evidence" value="ECO:0007669"/>
    <property type="project" value="TreeGrafter"/>
</dbReference>
<dbReference type="GO" id="GO:0005634">
    <property type="term" value="C:nucleus"/>
    <property type="evidence" value="ECO:0007669"/>
    <property type="project" value="TreeGrafter"/>
</dbReference>
<name>A0A836EHV4_9HYME</name>
<dbReference type="GO" id="GO:0000014">
    <property type="term" value="F:single-stranded DNA endodeoxyribonuclease activity"/>
    <property type="evidence" value="ECO:0007669"/>
    <property type="project" value="TreeGrafter"/>
</dbReference>
<dbReference type="PANTHER" id="PTHR46060:SF2">
    <property type="entry name" value="HISTONE-LYSINE N-METHYLTRANSFERASE SETMAR"/>
    <property type="match status" value="1"/>
</dbReference>
<dbReference type="GO" id="GO:0035861">
    <property type="term" value="C:site of double-strand break"/>
    <property type="evidence" value="ECO:0007669"/>
    <property type="project" value="TreeGrafter"/>
</dbReference>
<feature type="non-terminal residue" evidence="2">
    <location>
        <position position="1"/>
    </location>
</feature>
<evidence type="ECO:0000259" key="1">
    <source>
        <dbReference type="Pfam" id="PF17906"/>
    </source>
</evidence>
<evidence type="ECO:0000313" key="3">
    <source>
        <dbReference type="Proteomes" id="UP000667349"/>
    </source>
</evidence>
<feature type="domain" description="Mos1 transposase HTH" evidence="1">
    <location>
        <begin position="5"/>
        <end position="53"/>
    </location>
</feature>
<dbReference type="GO" id="GO:0006303">
    <property type="term" value="P:double-strand break repair via nonhomologous end joining"/>
    <property type="evidence" value="ECO:0007669"/>
    <property type="project" value="TreeGrafter"/>
</dbReference>
<dbReference type="AlphaFoldDB" id="A0A836EHV4"/>
<sequence length="513" mass="60872">MEILRENFRAMIFYDINTNLTPKQCIDRLHLAFGDEAPCNRIVYNWFAEFQRGHTFLCDEGRPSTSVVATNVDAMREMIERDRYMTYCEIQASLGIDMKVIHILHDHLSVRKLCSRWIPHNLIEVQKQTRVKWSKEMLKKFNRDLSNLVYNIITGDETWIYSYEPESKQQSTSCHTTHQIVDFLSIKNIELMTHYRYFSCCDFEYTYTFSNAYREYNVMYLHSNDLAKRHAADNILTGKPRKRITASDFSEREWFVQFYSGNFDVKDRPRSGRPVTEKVDEILQLVKQDRHVSCQGIANALRINMTVWNHLKKAGYAKKLDVWVPHELTQRNLIDRISISETLLKRNEIDPFLKQIITGDEKWEKYKNIVRKRSWNKRGEPPQTTSKPGLMANKLYCSQLDRLQEVIKEKRPELIYRKGIVFHHDNARSHTSLMTRQKLRELGWEVLMHPPYSPDLAPSDYHLFRSLQNSLDEKTLADERAAENHLKKFFADKPQKFYTDGITRCMHKFFPLF</sequence>
<dbReference type="GO" id="GO:0042800">
    <property type="term" value="F:histone H3K4 methyltransferase activity"/>
    <property type="evidence" value="ECO:0007669"/>
    <property type="project" value="TreeGrafter"/>
</dbReference>
<proteinExistence type="predicted"/>
<protein>
    <submittedName>
        <fullName evidence="2">SETMR methyltransferase</fullName>
    </submittedName>
</protein>
<dbReference type="GO" id="GO:0015074">
    <property type="term" value="P:DNA integration"/>
    <property type="evidence" value="ECO:0007669"/>
    <property type="project" value="TreeGrafter"/>
</dbReference>
<dbReference type="InterPro" id="IPR036397">
    <property type="entry name" value="RNaseH_sf"/>
</dbReference>
<dbReference type="GO" id="GO:0000729">
    <property type="term" value="P:DNA double-strand break processing"/>
    <property type="evidence" value="ECO:0007669"/>
    <property type="project" value="TreeGrafter"/>
</dbReference>
<dbReference type="GO" id="GO:0031297">
    <property type="term" value="P:replication fork processing"/>
    <property type="evidence" value="ECO:0007669"/>
    <property type="project" value="TreeGrafter"/>
</dbReference>
<feature type="non-terminal residue" evidence="2">
    <location>
        <position position="513"/>
    </location>
</feature>
<keyword evidence="3" id="KW-1185">Reference proteome</keyword>
<dbReference type="GO" id="GO:0003690">
    <property type="term" value="F:double-stranded DNA binding"/>
    <property type="evidence" value="ECO:0007669"/>
    <property type="project" value="TreeGrafter"/>
</dbReference>
<dbReference type="Gene3D" id="3.30.420.10">
    <property type="entry name" value="Ribonuclease H-like superfamily/Ribonuclease H"/>
    <property type="match status" value="2"/>
</dbReference>
<dbReference type="Proteomes" id="UP000667349">
    <property type="component" value="Unassembled WGS sequence"/>
</dbReference>
<comment type="caution">
    <text evidence="2">The sequence shown here is derived from an EMBL/GenBank/DDBJ whole genome shotgun (WGS) entry which is preliminary data.</text>
</comment>
<dbReference type="GO" id="GO:0003697">
    <property type="term" value="F:single-stranded DNA binding"/>
    <property type="evidence" value="ECO:0007669"/>
    <property type="project" value="TreeGrafter"/>
</dbReference>
<accession>A0A836EHV4</accession>
<dbReference type="GO" id="GO:0046975">
    <property type="term" value="F:histone H3K36 methyltransferase activity"/>
    <property type="evidence" value="ECO:0007669"/>
    <property type="project" value="TreeGrafter"/>
</dbReference>